<accession>A0A1G1YGE3</accession>
<gene>
    <name evidence="1" type="ORF">A3J65_01960</name>
</gene>
<protein>
    <submittedName>
        <fullName evidence="1">Uncharacterized protein</fullName>
    </submittedName>
</protein>
<comment type="caution">
    <text evidence="1">The sequence shown here is derived from an EMBL/GenBank/DDBJ whole genome shotgun (WGS) entry which is preliminary data.</text>
</comment>
<dbReference type="EMBL" id="MHIK01000049">
    <property type="protein sequence ID" value="OGY50800.1"/>
    <property type="molecule type" value="Genomic_DNA"/>
</dbReference>
<reference evidence="1 2" key="1">
    <citation type="journal article" date="2016" name="Nat. Commun.">
        <title>Thousands of microbial genomes shed light on interconnected biogeochemical processes in an aquifer system.</title>
        <authorList>
            <person name="Anantharaman K."/>
            <person name="Brown C.T."/>
            <person name="Hug L.A."/>
            <person name="Sharon I."/>
            <person name="Castelle C.J."/>
            <person name="Probst A.J."/>
            <person name="Thomas B.C."/>
            <person name="Singh A."/>
            <person name="Wilkins M.J."/>
            <person name="Karaoz U."/>
            <person name="Brodie E.L."/>
            <person name="Williams K.H."/>
            <person name="Hubbard S.S."/>
            <person name="Banfield J.F."/>
        </authorList>
    </citation>
    <scope>NUCLEOTIDE SEQUENCE [LARGE SCALE GENOMIC DNA]</scope>
</reference>
<proteinExistence type="predicted"/>
<dbReference type="Proteomes" id="UP000178501">
    <property type="component" value="Unassembled WGS sequence"/>
</dbReference>
<evidence type="ECO:0000313" key="2">
    <source>
        <dbReference type="Proteomes" id="UP000178501"/>
    </source>
</evidence>
<sequence length="415" mass="45493">MQAVVKTKVKSKTALLAVVAVVAVSAAAVGISVFSGGGLFGVVSIPGATYTCSESNETANSVDPATIPYYSSFVTYNGGLDNVKYFDITRKSAATCQKNSYPYSKAMYEDTCLIDVAAVVSGKTTWKSTKVNDCSKADEDGITKRNCRLQEGFVKNASSTSPAVSNWTYRCPNGCNSGACMPVIDNLYGKVIKSASFPDQLYYVGYDANNKIYARYVFPRALPFYPDYNTFDSWYFNQDDVLTVTDEELIKYPIRGNVMYRPGTKLLKISTDPKIFAVEPGGVLRNMGTADSSGYLVGIYGLNWNDRVVIAPDSFFSNYVVGPDWTAADKHPEGTLIQYSGSGDIYLIQNGQKRKFIGTGFADNRYKDEYIVKDVEPLIFVYPNGPDISAGEKELINVAGSLLPNLKIQELRLQN</sequence>
<organism evidence="1 2">
    <name type="scientific">Candidatus Buchananbacteria bacterium RIFCSPHIGHO2_02_FULL_45_11b</name>
    <dbReference type="NCBI Taxonomy" id="1797541"/>
    <lineage>
        <taxon>Bacteria</taxon>
        <taxon>Candidatus Buchananiibacteriota</taxon>
    </lineage>
</organism>
<evidence type="ECO:0000313" key="1">
    <source>
        <dbReference type="EMBL" id="OGY50800.1"/>
    </source>
</evidence>
<dbReference type="AlphaFoldDB" id="A0A1G1YGE3"/>
<name>A0A1G1YGE3_9BACT</name>